<gene>
    <name evidence="2" type="primary">Contig6992.g7480</name>
    <name evidence="2" type="ORF">STYLEM_2325</name>
</gene>
<keyword evidence="3" id="KW-1185">Reference proteome</keyword>
<evidence type="ECO:0000256" key="1">
    <source>
        <dbReference type="SAM" id="MobiDB-lite"/>
    </source>
</evidence>
<dbReference type="EMBL" id="CCKQ01002256">
    <property type="protein sequence ID" value="CDW73349.1"/>
    <property type="molecule type" value="Genomic_DNA"/>
</dbReference>
<dbReference type="AlphaFoldDB" id="A0A077ZUW3"/>
<feature type="region of interest" description="Disordered" evidence="1">
    <location>
        <begin position="501"/>
        <end position="522"/>
    </location>
</feature>
<name>A0A077ZUW3_STYLE</name>
<feature type="compositionally biased region" description="Basic and acidic residues" evidence="1">
    <location>
        <begin position="342"/>
        <end position="353"/>
    </location>
</feature>
<dbReference type="Proteomes" id="UP000039865">
    <property type="component" value="Unassembled WGS sequence"/>
</dbReference>
<sequence>MHSPATKQSSTGSRGFNNSKKIEYLAIPQNAVELRTFGAPTNITLQQKQNIKSTYQIDNQVPTSNGPYENKKQNTPFKTPITPFKYFHRKNLSSQNVNRLSQLNNYQDSKKQKNQNDLNSNQNSIKNPDSQFHIPQLVNNDKSSIARAWNLSFNRKGNNSFFIGGLIEEDDSENDEEVADMFEDMNNYALIHSKDYEFKNGDDLYTDNLRLKTALKMKRRQIQRAKMRSEELVCRNNHRIPTTLDTQRYQQYQQRASADLKKRLNLSNRKPLISRKQQMFLGRNIGQESSVNLQDTSNFDQSQQDLSFGEGSPVRRRSSLNSQNDKITLDKILNSKNLPKTKPKESPLEDKLKDGLTEQKIKNLLDVFDKIDQGEQIDSATFSRNDQVAQTSIDQFKEFNLFGGTDIIYFNENMTTRDQSDSFNKSQVKRRRQLPLQNKKLKSMFGVPKRQQSMTENSPVSKVKYHNQTATSASISKFLQGIEVIKTQRVDDLKRLETPTFLTRKSKNTHSPPKQFTHPDEPLNKVYHKQDINYQQFQSSPQNRSSKSNNNINIIKNIIDYGMNSQVYSNKMAYQQFHKSIAAPNQAQEIVERLVEKEKRQVIFSKTNQNFIPKSSECAQIKKDQIINVETLLRQGGRPVQVSSASQRNSIGNTVEKINQQQDMFTMGRLYEMERINLGSSLKQSRLPLKHQRPGVMTERVSLIQYESKRQQKSTDFQAQTEDIPNL</sequence>
<feature type="region of interest" description="Disordered" evidence="1">
    <location>
        <begin position="295"/>
        <end position="353"/>
    </location>
</feature>
<accession>A0A077ZUW3</accession>
<organism evidence="2 3">
    <name type="scientific">Stylonychia lemnae</name>
    <name type="common">Ciliate</name>
    <dbReference type="NCBI Taxonomy" id="5949"/>
    <lineage>
        <taxon>Eukaryota</taxon>
        <taxon>Sar</taxon>
        <taxon>Alveolata</taxon>
        <taxon>Ciliophora</taxon>
        <taxon>Intramacronucleata</taxon>
        <taxon>Spirotrichea</taxon>
        <taxon>Stichotrichia</taxon>
        <taxon>Sporadotrichida</taxon>
        <taxon>Oxytrichidae</taxon>
        <taxon>Stylonychinae</taxon>
        <taxon>Stylonychia</taxon>
    </lineage>
</organism>
<protein>
    <submittedName>
        <fullName evidence="2">Uncharacterized protein</fullName>
    </submittedName>
</protein>
<evidence type="ECO:0000313" key="2">
    <source>
        <dbReference type="EMBL" id="CDW73349.1"/>
    </source>
</evidence>
<feature type="compositionally biased region" description="Polar residues" evidence="1">
    <location>
        <begin position="295"/>
        <end position="306"/>
    </location>
</feature>
<feature type="region of interest" description="Disordered" evidence="1">
    <location>
        <begin position="58"/>
        <end position="77"/>
    </location>
</feature>
<reference evidence="2 3" key="1">
    <citation type="submission" date="2014-06" db="EMBL/GenBank/DDBJ databases">
        <authorList>
            <person name="Swart Estienne"/>
        </authorList>
    </citation>
    <scope>NUCLEOTIDE SEQUENCE [LARGE SCALE GENOMIC DNA]</scope>
    <source>
        <strain evidence="2 3">130c</strain>
    </source>
</reference>
<evidence type="ECO:0000313" key="3">
    <source>
        <dbReference type="Proteomes" id="UP000039865"/>
    </source>
</evidence>
<feature type="compositionally biased region" description="Polar residues" evidence="1">
    <location>
        <begin position="115"/>
        <end position="130"/>
    </location>
</feature>
<feature type="region of interest" description="Disordered" evidence="1">
    <location>
        <begin position="108"/>
        <end position="135"/>
    </location>
</feature>
<proteinExistence type="predicted"/>
<dbReference type="InParanoid" id="A0A077ZUW3"/>